<keyword evidence="3" id="KW-1185">Reference proteome</keyword>
<dbReference type="AlphaFoldDB" id="A0A8K0WN66"/>
<dbReference type="EMBL" id="JAGPNK010000011">
    <property type="protein sequence ID" value="KAH7311559.1"/>
    <property type="molecule type" value="Genomic_DNA"/>
</dbReference>
<gene>
    <name evidence="2" type="ORF">B0I35DRAFT_66276</name>
</gene>
<dbReference type="SUPFAM" id="SSF53335">
    <property type="entry name" value="S-adenosyl-L-methionine-dependent methyltransferases"/>
    <property type="match status" value="1"/>
</dbReference>
<dbReference type="GO" id="GO:0008168">
    <property type="term" value="F:methyltransferase activity"/>
    <property type="evidence" value="ECO:0007669"/>
    <property type="project" value="UniProtKB-KW"/>
</dbReference>
<keyword evidence="2" id="KW-0489">Methyltransferase</keyword>
<name>A0A8K0WN66_9HYPO</name>
<evidence type="ECO:0000313" key="2">
    <source>
        <dbReference type="EMBL" id="KAH7311559.1"/>
    </source>
</evidence>
<sequence length="267" mass="30858">MDDQELDRIDLCHAKYYALLEKERYLAPITENPQRILDLGCGTGIWSVDMADKFPGAQVIGIDIAPTQPEWVPPNCQFELDDIEQPWTGKPDTADFIFCRDPIASVRDHPKLIDQAYTHLKPGGWIEFQCVTGLLRCDDGTVPKDSAIQAMSDNLAKACEAFGTPIDHPTRWKGWFEERGLINVTEKVYKLPITPWPKDKRLKLLGVWEQHNLVNNLEGMCMRLFQKGLQWTEEEVFLFTAILRKDLRNLEYHGYWPYYVVYGQKPE</sequence>
<keyword evidence="2" id="KW-0808">Transferase</keyword>
<dbReference type="InterPro" id="IPR029063">
    <property type="entry name" value="SAM-dependent_MTases_sf"/>
</dbReference>
<dbReference type="GO" id="GO:0032259">
    <property type="term" value="P:methylation"/>
    <property type="evidence" value="ECO:0007669"/>
    <property type="project" value="UniProtKB-KW"/>
</dbReference>
<evidence type="ECO:0000256" key="1">
    <source>
        <dbReference type="ARBA" id="ARBA00038158"/>
    </source>
</evidence>
<protein>
    <submittedName>
        <fullName evidence="2">S-adenosyl-L-methionine-dependent methyltransferase</fullName>
    </submittedName>
</protein>
<organism evidence="2 3">
    <name type="scientific">Stachybotrys elegans</name>
    <dbReference type="NCBI Taxonomy" id="80388"/>
    <lineage>
        <taxon>Eukaryota</taxon>
        <taxon>Fungi</taxon>
        <taxon>Dikarya</taxon>
        <taxon>Ascomycota</taxon>
        <taxon>Pezizomycotina</taxon>
        <taxon>Sordariomycetes</taxon>
        <taxon>Hypocreomycetidae</taxon>
        <taxon>Hypocreales</taxon>
        <taxon>Stachybotryaceae</taxon>
        <taxon>Stachybotrys</taxon>
    </lineage>
</organism>
<dbReference type="OrthoDB" id="2013972at2759"/>
<dbReference type="PANTHER" id="PTHR43591:SF31">
    <property type="entry name" value="LAEA-LIKE, PUTATIVE (AFU_ORTHOLOGUE AFUA_8G01930)-RELATED"/>
    <property type="match status" value="1"/>
</dbReference>
<evidence type="ECO:0000313" key="3">
    <source>
        <dbReference type="Proteomes" id="UP000813444"/>
    </source>
</evidence>
<dbReference type="Gene3D" id="3.40.50.150">
    <property type="entry name" value="Vaccinia Virus protein VP39"/>
    <property type="match status" value="1"/>
</dbReference>
<accession>A0A8K0WN66</accession>
<comment type="caution">
    <text evidence="2">The sequence shown here is derived from an EMBL/GenBank/DDBJ whole genome shotgun (WGS) entry which is preliminary data.</text>
</comment>
<reference evidence="2" key="1">
    <citation type="journal article" date="2021" name="Nat. Commun.">
        <title>Genetic determinants of endophytism in the Arabidopsis root mycobiome.</title>
        <authorList>
            <person name="Mesny F."/>
            <person name="Miyauchi S."/>
            <person name="Thiergart T."/>
            <person name="Pickel B."/>
            <person name="Atanasova L."/>
            <person name="Karlsson M."/>
            <person name="Huettel B."/>
            <person name="Barry K.W."/>
            <person name="Haridas S."/>
            <person name="Chen C."/>
            <person name="Bauer D."/>
            <person name="Andreopoulos W."/>
            <person name="Pangilinan J."/>
            <person name="LaButti K."/>
            <person name="Riley R."/>
            <person name="Lipzen A."/>
            <person name="Clum A."/>
            <person name="Drula E."/>
            <person name="Henrissat B."/>
            <person name="Kohler A."/>
            <person name="Grigoriev I.V."/>
            <person name="Martin F.M."/>
            <person name="Hacquard S."/>
        </authorList>
    </citation>
    <scope>NUCLEOTIDE SEQUENCE</scope>
    <source>
        <strain evidence="2">MPI-CAGE-CH-0235</strain>
    </source>
</reference>
<proteinExistence type="inferred from homology"/>
<comment type="similarity">
    <text evidence="1">Belongs to the methyltransferase superfamily. LaeA methyltransferase family.</text>
</comment>
<dbReference type="CDD" id="cd02440">
    <property type="entry name" value="AdoMet_MTases"/>
    <property type="match status" value="1"/>
</dbReference>
<dbReference type="Pfam" id="PF13489">
    <property type="entry name" value="Methyltransf_23"/>
    <property type="match status" value="1"/>
</dbReference>
<dbReference type="Proteomes" id="UP000813444">
    <property type="component" value="Unassembled WGS sequence"/>
</dbReference>
<dbReference type="PANTHER" id="PTHR43591">
    <property type="entry name" value="METHYLTRANSFERASE"/>
    <property type="match status" value="1"/>
</dbReference>